<evidence type="ECO:0000313" key="1">
    <source>
        <dbReference type="EMBL" id="MVM36213.1"/>
    </source>
</evidence>
<dbReference type="Proteomes" id="UP000436006">
    <property type="component" value="Unassembled WGS sequence"/>
</dbReference>
<evidence type="ECO:0000313" key="2">
    <source>
        <dbReference type="Proteomes" id="UP000436006"/>
    </source>
</evidence>
<dbReference type="AlphaFoldDB" id="A0A7K1SR87"/>
<name>A0A7K1SR87_9BACT</name>
<proteinExistence type="predicted"/>
<protein>
    <submittedName>
        <fullName evidence="1">Uncharacterized protein</fullName>
    </submittedName>
</protein>
<reference evidence="1 2" key="1">
    <citation type="submission" date="2019-12" db="EMBL/GenBank/DDBJ databases">
        <title>Spirosoma sp. HMF4905 genome sequencing and assembly.</title>
        <authorList>
            <person name="Kang H."/>
            <person name="Cha I."/>
            <person name="Kim H."/>
            <person name="Joh K."/>
        </authorList>
    </citation>
    <scope>NUCLEOTIDE SEQUENCE [LARGE SCALE GENOMIC DNA]</scope>
    <source>
        <strain evidence="1 2">HMF4905</strain>
    </source>
</reference>
<keyword evidence="2" id="KW-1185">Reference proteome</keyword>
<comment type="caution">
    <text evidence="1">The sequence shown here is derived from an EMBL/GenBank/DDBJ whole genome shotgun (WGS) entry which is preliminary data.</text>
</comment>
<organism evidence="1 2">
    <name type="scientific">Spirosoma arboris</name>
    <dbReference type="NCBI Taxonomy" id="2682092"/>
    <lineage>
        <taxon>Bacteria</taxon>
        <taxon>Pseudomonadati</taxon>
        <taxon>Bacteroidota</taxon>
        <taxon>Cytophagia</taxon>
        <taxon>Cytophagales</taxon>
        <taxon>Cytophagaceae</taxon>
        <taxon>Spirosoma</taxon>
    </lineage>
</organism>
<dbReference type="RefSeq" id="WP_157591012.1">
    <property type="nucleotide sequence ID" value="NZ_WPIN01000033.1"/>
</dbReference>
<sequence>MPLQKNIYLLKEYIKTLIATEVIFPGVLPRSLGHEFSPSEHEAIYFALKFVIRKAHPHQDSDMINAFGQIDDPTTEIHWFLSDYWRDLVALLVQYPDLADDYLSNLN</sequence>
<gene>
    <name evidence="1" type="ORF">GO755_39755</name>
</gene>
<dbReference type="EMBL" id="WPIN01000033">
    <property type="protein sequence ID" value="MVM36213.1"/>
    <property type="molecule type" value="Genomic_DNA"/>
</dbReference>
<accession>A0A7K1SR87</accession>